<protein>
    <recommendedName>
        <fullName evidence="6">MalT-like TPR region domain-containing protein</fullName>
    </recommendedName>
</protein>
<evidence type="ECO:0000256" key="3">
    <source>
        <dbReference type="ARBA" id="ARBA00023242"/>
    </source>
</evidence>
<proteinExistence type="predicted"/>
<dbReference type="InterPro" id="IPR011990">
    <property type="entry name" value="TPR-like_helical_dom_sf"/>
</dbReference>
<dbReference type="OrthoDB" id="5806726at2759"/>
<keyword evidence="2" id="KW-0677">Repeat</keyword>
<dbReference type="EMBL" id="CAAALY010123046">
    <property type="protein sequence ID" value="VEL31499.1"/>
    <property type="molecule type" value="Genomic_DNA"/>
</dbReference>
<sequence length="210" mass="23850">MEAALLYSEQGNITCMMILGDHELALAQYSILLDIWKEKKEPLQVALSHRYLAECYLELNSFNEAISHTGIYLNISKQLKDKIEEQRAYVTLGRCFLTRASQLKDGSQVNLSLKASKQAFLNSLKACESIDTLDQSSHVMREQLNHKQAEEHFKQCIIISKKYSLPKIILRSAYQLGEMTTCSFVTMSHPNEVISNLEELSLCQSASLIK</sequence>
<dbReference type="PANTHER" id="PTHR46358:SF1">
    <property type="entry name" value="TONSOKU-LIKE PROTEIN"/>
    <property type="match status" value="1"/>
</dbReference>
<dbReference type="GO" id="GO:0000724">
    <property type="term" value="P:double-strand break repair via homologous recombination"/>
    <property type="evidence" value="ECO:0007669"/>
    <property type="project" value="TreeGrafter"/>
</dbReference>
<comment type="subcellular location">
    <subcellularLocation>
        <location evidence="1">Nucleus</location>
    </subcellularLocation>
</comment>
<dbReference type="GO" id="GO:0043596">
    <property type="term" value="C:nuclear replication fork"/>
    <property type="evidence" value="ECO:0007669"/>
    <property type="project" value="TreeGrafter"/>
</dbReference>
<organism evidence="4 5">
    <name type="scientific">Protopolystoma xenopodis</name>
    <dbReference type="NCBI Taxonomy" id="117903"/>
    <lineage>
        <taxon>Eukaryota</taxon>
        <taxon>Metazoa</taxon>
        <taxon>Spiralia</taxon>
        <taxon>Lophotrochozoa</taxon>
        <taxon>Platyhelminthes</taxon>
        <taxon>Monogenea</taxon>
        <taxon>Polyopisthocotylea</taxon>
        <taxon>Polystomatidea</taxon>
        <taxon>Polystomatidae</taxon>
        <taxon>Protopolystoma</taxon>
    </lineage>
</organism>
<accession>A0A3S5C2R5</accession>
<dbReference type="SUPFAM" id="SSF48452">
    <property type="entry name" value="TPR-like"/>
    <property type="match status" value="1"/>
</dbReference>
<reference evidence="4" key="1">
    <citation type="submission" date="2018-11" db="EMBL/GenBank/DDBJ databases">
        <authorList>
            <consortium name="Pathogen Informatics"/>
        </authorList>
    </citation>
    <scope>NUCLEOTIDE SEQUENCE</scope>
</reference>
<dbReference type="Proteomes" id="UP000784294">
    <property type="component" value="Unassembled WGS sequence"/>
</dbReference>
<keyword evidence="5" id="KW-1185">Reference proteome</keyword>
<comment type="caution">
    <text evidence="4">The sequence shown here is derived from an EMBL/GenBank/DDBJ whole genome shotgun (WGS) entry which is preliminary data.</text>
</comment>
<name>A0A3S5C2R5_9PLAT</name>
<evidence type="ECO:0008006" key="6">
    <source>
        <dbReference type="Google" id="ProtNLM"/>
    </source>
</evidence>
<evidence type="ECO:0000256" key="1">
    <source>
        <dbReference type="ARBA" id="ARBA00004123"/>
    </source>
</evidence>
<evidence type="ECO:0000256" key="2">
    <source>
        <dbReference type="ARBA" id="ARBA00022737"/>
    </source>
</evidence>
<gene>
    <name evidence="4" type="ORF">PXEA_LOCUS24939</name>
</gene>
<keyword evidence="3" id="KW-0539">Nucleus</keyword>
<dbReference type="GO" id="GO:0031297">
    <property type="term" value="P:replication fork processing"/>
    <property type="evidence" value="ECO:0007669"/>
    <property type="project" value="TreeGrafter"/>
</dbReference>
<evidence type="ECO:0000313" key="5">
    <source>
        <dbReference type="Proteomes" id="UP000784294"/>
    </source>
</evidence>
<evidence type="ECO:0000313" key="4">
    <source>
        <dbReference type="EMBL" id="VEL31499.1"/>
    </source>
</evidence>
<dbReference type="PANTHER" id="PTHR46358">
    <property type="entry name" value="TONSOKU-LIKE PROTEIN"/>
    <property type="match status" value="1"/>
</dbReference>
<dbReference type="Gene3D" id="1.25.40.10">
    <property type="entry name" value="Tetratricopeptide repeat domain"/>
    <property type="match status" value="1"/>
</dbReference>
<dbReference type="AlphaFoldDB" id="A0A3S5C2R5"/>
<dbReference type="InterPro" id="IPR052311">
    <property type="entry name" value="MMS22L-TONSL_complex_comp"/>
</dbReference>